<proteinExistence type="predicted"/>
<name>A0A5J4VF35_9EUKA</name>
<dbReference type="Proteomes" id="UP000324800">
    <property type="component" value="Unassembled WGS sequence"/>
</dbReference>
<comment type="caution">
    <text evidence="1">The sequence shown here is derived from an EMBL/GenBank/DDBJ whole genome shotgun (WGS) entry which is preliminary data.</text>
</comment>
<accession>A0A5J4VF35</accession>
<sequence length="134" mass="14918">YSLTSIRSATITILLNKGISSSAADRFTHHSEVESTVRRYFNRNSNDDARKLIVRINSETENELEEERECAEQLGLPVVNKSQGTFQQCTPINQWCCTYPPGGRSQPGGICGSLLRGHQLLLYLTSIIQCSPSN</sequence>
<reference evidence="1 2" key="1">
    <citation type="submission" date="2019-03" db="EMBL/GenBank/DDBJ databases">
        <title>Single cell metagenomics reveals metabolic interactions within the superorganism composed of flagellate Streblomastix strix and complex community of Bacteroidetes bacteria on its surface.</title>
        <authorList>
            <person name="Treitli S.C."/>
            <person name="Kolisko M."/>
            <person name="Husnik F."/>
            <person name="Keeling P."/>
            <person name="Hampl V."/>
        </authorList>
    </citation>
    <scope>NUCLEOTIDE SEQUENCE [LARGE SCALE GENOMIC DNA]</scope>
    <source>
        <strain evidence="1">ST1C</strain>
    </source>
</reference>
<evidence type="ECO:0000313" key="1">
    <source>
        <dbReference type="EMBL" id="KAA6381218.1"/>
    </source>
</evidence>
<evidence type="ECO:0008006" key="3">
    <source>
        <dbReference type="Google" id="ProtNLM"/>
    </source>
</evidence>
<protein>
    <recommendedName>
        <fullName evidence="3">Tyr recombinase domain-containing protein</fullName>
    </recommendedName>
</protein>
<evidence type="ECO:0000313" key="2">
    <source>
        <dbReference type="Proteomes" id="UP000324800"/>
    </source>
</evidence>
<dbReference type="EMBL" id="SNRW01007451">
    <property type="protein sequence ID" value="KAA6381218.1"/>
    <property type="molecule type" value="Genomic_DNA"/>
</dbReference>
<dbReference type="AlphaFoldDB" id="A0A5J4VF35"/>
<organism evidence="1 2">
    <name type="scientific">Streblomastix strix</name>
    <dbReference type="NCBI Taxonomy" id="222440"/>
    <lineage>
        <taxon>Eukaryota</taxon>
        <taxon>Metamonada</taxon>
        <taxon>Preaxostyla</taxon>
        <taxon>Oxymonadida</taxon>
        <taxon>Streblomastigidae</taxon>
        <taxon>Streblomastix</taxon>
    </lineage>
</organism>
<feature type="non-terminal residue" evidence="1">
    <location>
        <position position="1"/>
    </location>
</feature>
<gene>
    <name evidence="1" type="ORF">EZS28_023254</name>
</gene>